<proteinExistence type="predicted"/>
<reference evidence="1 2" key="1">
    <citation type="submission" date="2016-06" db="EMBL/GenBank/DDBJ databases">
        <authorList>
            <person name="Kjaerup R.B."/>
            <person name="Dalgaard T.S."/>
            <person name="Juul-Madsen H.R."/>
        </authorList>
    </citation>
    <scope>NUCLEOTIDE SEQUENCE [LARGE SCALE GENOMIC DNA]</scope>
    <source>
        <strain evidence="1 2">GCSL-Mp3</strain>
    </source>
</reference>
<dbReference type="Proteomes" id="UP000092247">
    <property type="component" value="Unassembled WGS sequence"/>
</dbReference>
<organism evidence="1 2">
    <name type="scientific">Morganella psychrotolerans</name>
    <dbReference type="NCBI Taxonomy" id="368603"/>
    <lineage>
        <taxon>Bacteria</taxon>
        <taxon>Pseudomonadati</taxon>
        <taxon>Pseudomonadota</taxon>
        <taxon>Gammaproteobacteria</taxon>
        <taxon>Enterobacterales</taxon>
        <taxon>Morganellaceae</taxon>
        <taxon>Morganella</taxon>
    </lineage>
</organism>
<dbReference type="AlphaFoldDB" id="A0A1B8HEB2"/>
<dbReference type="EMBL" id="LZEX01000012">
    <property type="protein sequence ID" value="OBU07414.1"/>
    <property type="molecule type" value="Genomic_DNA"/>
</dbReference>
<protein>
    <submittedName>
        <fullName evidence="1">Uncharacterized protein</fullName>
    </submittedName>
</protein>
<sequence>MNNTQKLNMMKIIYKNNDLLTPDEVCHVLGGITRKTLVYWCNKHRHKKLLAPIRFSARNVRYEYQNVIAFKEQCRAVY</sequence>
<evidence type="ECO:0000313" key="1">
    <source>
        <dbReference type="EMBL" id="OBU07414.1"/>
    </source>
</evidence>
<evidence type="ECO:0000313" key="2">
    <source>
        <dbReference type="Proteomes" id="UP000092247"/>
    </source>
</evidence>
<gene>
    <name evidence="1" type="ORF">AYY17_05305</name>
</gene>
<accession>A0A1B8HEB2</accession>
<comment type="caution">
    <text evidence="1">The sequence shown here is derived from an EMBL/GenBank/DDBJ whole genome shotgun (WGS) entry which is preliminary data.</text>
</comment>
<name>A0A1B8HEB2_9GAMM</name>